<dbReference type="EMBL" id="ABCB02000018">
    <property type="protein sequence ID" value="EDO61417.1"/>
    <property type="molecule type" value="Genomic_DNA"/>
</dbReference>
<proteinExistence type="predicted"/>
<reference evidence="1 3" key="1">
    <citation type="submission" date="2007-08" db="EMBL/GenBank/DDBJ databases">
        <title>Draft genome sequence of Clostridium leptum (DSM 753).</title>
        <authorList>
            <person name="Sudarsanam P."/>
            <person name="Ley R."/>
            <person name="Guruge J."/>
            <person name="Turnbaugh P.J."/>
            <person name="Mahowald M."/>
            <person name="Liep D."/>
            <person name="Gordon J."/>
        </authorList>
    </citation>
    <scope>NUCLEOTIDE SEQUENCE [LARGE SCALE GENOMIC DNA]</scope>
    <source>
        <strain evidence="1 3">DSM 753</strain>
    </source>
</reference>
<sequence>MAEYIKREDALGCVLGVFDRQRIKELPAADVEEVKHGKWIQEQIKIENMSIVRYRNTCSECGGKADFLLRELHYSYCPHCGAKMDLED</sequence>
<protein>
    <submittedName>
        <fullName evidence="1">Uncharacterized protein</fullName>
    </submittedName>
</protein>
<dbReference type="Proteomes" id="UP000003490">
    <property type="component" value="Unassembled WGS sequence"/>
</dbReference>
<gene>
    <name evidence="2" type="ORF">CH238_14025</name>
    <name evidence="1" type="ORF">CLOLEP_01813</name>
</gene>
<evidence type="ECO:0000313" key="4">
    <source>
        <dbReference type="Proteomes" id="UP000220611"/>
    </source>
</evidence>
<evidence type="ECO:0000313" key="1">
    <source>
        <dbReference type="EMBL" id="EDO61417.1"/>
    </source>
</evidence>
<organism evidence="1 3">
    <name type="scientific">[Clostridium] leptum DSM 753</name>
    <dbReference type="NCBI Taxonomy" id="428125"/>
    <lineage>
        <taxon>Bacteria</taxon>
        <taxon>Bacillati</taxon>
        <taxon>Bacillota</taxon>
        <taxon>Clostridia</taxon>
        <taxon>Eubacteriales</taxon>
        <taxon>Oscillospiraceae</taxon>
        <taxon>Oscillospiraceae incertae sedis</taxon>
    </lineage>
</organism>
<reference evidence="1 3" key="2">
    <citation type="submission" date="2007-08" db="EMBL/GenBank/DDBJ databases">
        <authorList>
            <person name="Fulton L."/>
            <person name="Clifton S."/>
            <person name="Fulton B."/>
            <person name="Xu J."/>
            <person name="Minx P."/>
            <person name="Pepin K.H."/>
            <person name="Johnson M."/>
            <person name="Thiruvilangam P."/>
            <person name="Bhonagiri V."/>
            <person name="Nash W.E."/>
            <person name="Wang C."/>
            <person name="Mardis E.R."/>
            <person name="Wilson R.K."/>
        </authorList>
    </citation>
    <scope>NUCLEOTIDE SEQUENCE [LARGE SCALE GENOMIC DNA]</scope>
    <source>
        <strain evidence="1 3">DSM 753</strain>
    </source>
</reference>
<dbReference type="Proteomes" id="UP000220611">
    <property type="component" value="Unassembled WGS sequence"/>
</dbReference>
<reference evidence="2 4" key="3">
    <citation type="submission" date="2017-07" db="EMBL/GenBank/DDBJ databases">
        <title>Prevalence of linear plasmids in Cutibacterium (Propionibacterium) acnes isolates obtained from prostatic tissue.</title>
        <authorList>
            <person name="Davidsson S."/>
            <person name="Carlsson J."/>
            <person name="Molling P."/>
            <person name="Andren O."/>
            <person name="Andersson S.-O."/>
            <person name="Brzuszkiewicz E."/>
            <person name="Poehlein A."/>
            <person name="Al-Zeer M."/>
            <person name="Brinkmann V."/>
            <person name="Scavenius C."/>
            <person name="Nazipi S."/>
            <person name="Soderquist B."/>
            <person name="Bruggemann H."/>
        </authorList>
    </citation>
    <scope>NUCLEOTIDE SEQUENCE [LARGE SCALE GENOMIC DNA]</scope>
    <source>
        <strain evidence="2 4">DSM 753</strain>
    </source>
</reference>
<dbReference type="EMBL" id="NOXF01000017">
    <property type="protein sequence ID" value="PEQ23395.1"/>
    <property type="molecule type" value="Genomic_DNA"/>
</dbReference>
<comment type="caution">
    <text evidence="1">The sequence shown here is derived from an EMBL/GenBank/DDBJ whole genome shotgun (WGS) entry which is preliminary data.</text>
</comment>
<dbReference type="OrthoDB" id="1861538at2"/>
<evidence type="ECO:0000313" key="2">
    <source>
        <dbReference type="EMBL" id="PEQ23395.1"/>
    </source>
</evidence>
<evidence type="ECO:0000313" key="3">
    <source>
        <dbReference type="Proteomes" id="UP000003490"/>
    </source>
</evidence>
<dbReference type="HOGENOM" id="CLU_2463639_0_0_9"/>
<keyword evidence="4" id="KW-1185">Reference proteome</keyword>
<name>A7VTC1_9FIRM</name>
<dbReference type="AlphaFoldDB" id="A7VTC1"/>
<accession>A7VTC1</accession>